<dbReference type="GO" id="GO:0035032">
    <property type="term" value="C:phosphatidylinositol 3-kinase complex, class III"/>
    <property type="evidence" value="ECO:0007669"/>
    <property type="project" value="TreeGrafter"/>
</dbReference>
<gene>
    <name evidence="4" type="ORF">PVAND_010327</name>
</gene>
<proteinExistence type="predicted"/>
<evidence type="ECO:0008006" key="6">
    <source>
        <dbReference type="Google" id="ProtNLM"/>
    </source>
</evidence>
<dbReference type="GO" id="GO:0043495">
    <property type="term" value="F:protein-membrane adaptor activity"/>
    <property type="evidence" value="ECO:0007669"/>
    <property type="project" value="TreeGrafter"/>
</dbReference>
<evidence type="ECO:0000256" key="3">
    <source>
        <dbReference type="SAM" id="MobiDB-lite"/>
    </source>
</evidence>
<dbReference type="EMBL" id="JADBJN010000001">
    <property type="protein sequence ID" value="KAG5680846.1"/>
    <property type="molecule type" value="Genomic_DNA"/>
</dbReference>
<dbReference type="GO" id="GO:0005776">
    <property type="term" value="C:autophagosome"/>
    <property type="evidence" value="ECO:0007669"/>
    <property type="project" value="TreeGrafter"/>
</dbReference>
<accession>A0A9J6CGY0</accession>
<organism evidence="4 5">
    <name type="scientific">Polypedilum vanderplanki</name>
    <name type="common">Sleeping chironomid midge</name>
    <dbReference type="NCBI Taxonomy" id="319348"/>
    <lineage>
        <taxon>Eukaryota</taxon>
        <taxon>Metazoa</taxon>
        <taxon>Ecdysozoa</taxon>
        <taxon>Arthropoda</taxon>
        <taxon>Hexapoda</taxon>
        <taxon>Insecta</taxon>
        <taxon>Pterygota</taxon>
        <taxon>Neoptera</taxon>
        <taxon>Endopterygota</taxon>
        <taxon>Diptera</taxon>
        <taxon>Nematocera</taxon>
        <taxon>Chironomoidea</taxon>
        <taxon>Chironomidae</taxon>
        <taxon>Chironominae</taxon>
        <taxon>Polypedilum</taxon>
        <taxon>Polypedilum</taxon>
    </lineage>
</organism>
<evidence type="ECO:0000256" key="2">
    <source>
        <dbReference type="SAM" id="Coils"/>
    </source>
</evidence>
<feature type="region of interest" description="Disordered" evidence="3">
    <location>
        <begin position="387"/>
        <end position="408"/>
    </location>
</feature>
<dbReference type="GO" id="GO:0035014">
    <property type="term" value="F:phosphatidylinositol 3-kinase regulator activity"/>
    <property type="evidence" value="ECO:0007669"/>
    <property type="project" value="TreeGrafter"/>
</dbReference>
<dbReference type="OrthoDB" id="16772at2759"/>
<dbReference type="GO" id="GO:0009267">
    <property type="term" value="P:cellular response to starvation"/>
    <property type="evidence" value="ECO:0007669"/>
    <property type="project" value="TreeGrafter"/>
</dbReference>
<evidence type="ECO:0000256" key="1">
    <source>
        <dbReference type="ARBA" id="ARBA00023054"/>
    </source>
</evidence>
<comment type="caution">
    <text evidence="4">The sequence shown here is derived from an EMBL/GenBank/DDBJ whole genome shotgun (WGS) entry which is preliminary data.</text>
</comment>
<dbReference type="InterPro" id="IPR018791">
    <property type="entry name" value="UV_resistance/autophagy_Atg14"/>
</dbReference>
<name>A0A9J6CGY0_POLVA</name>
<dbReference type="Pfam" id="PF10186">
    <property type="entry name" value="ATG14"/>
    <property type="match status" value="1"/>
</dbReference>
<keyword evidence="1 2" id="KW-0175">Coiled coil</keyword>
<protein>
    <recommendedName>
        <fullName evidence="6">Beclin 1-associated autophagy-related key regulator-like protein</fullName>
    </recommendedName>
</protein>
<dbReference type="GO" id="GO:0000423">
    <property type="term" value="P:mitophagy"/>
    <property type="evidence" value="ECO:0007669"/>
    <property type="project" value="TreeGrafter"/>
</dbReference>
<evidence type="ECO:0000313" key="5">
    <source>
        <dbReference type="Proteomes" id="UP001107558"/>
    </source>
</evidence>
<keyword evidence="5" id="KW-1185">Reference proteome</keyword>
<dbReference type="Proteomes" id="UP001107558">
    <property type="component" value="Chromosome 1"/>
</dbReference>
<feature type="coiled-coil region" evidence="2">
    <location>
        <begin position="99"/>
        <end position="140"/>
    </location>
</feature>
<dbReference type="AlphaFoldDB" id="A0A9J6CGY0"/>
<evidence type="ECO:0000313" key="4">
    <source>
        <dbReference type="EMBL" id="KAG5680846.1"/>
    </source>
</evidence>
<reference evidence="4" key="1">
    <citation type="submission" date="2021-03" db="EMBL/GenBank/DDBJ databases">
        <title>Chromosome level genome of the anhydrobiotic midge Polypedilum vanderplanki.</title>
        <authorList>
            <person name="Yoshida Y."/>
            <person name="Kikawada T."/>
            <person name="Gusev O."/>
        </authorList>
    </citation>
    <scope>NUCLEOTIDE SEQUENCE</scope>
    <source>
        <strain evidence="4">NIAS01</strain>
        <tissue evidence="4">Whole body or cell culture</tissue>
    </source>
</reference>
<dbReference type="PANTHER" id="PTHR13664">
    <property type="entry name" value="BECLIN 1-ASSOCIATED AUTOPHAGY-RELATED KEY REGULATOR"/>
    <property type="match status" value="1"/>
</dbReference>
<dbReference type="GO" id="GO:0016240">
    <property type="term" value="P:autophagosome membrane docking"/>
    <property type="evidence" value="ECO:0007669"/>
    <property type="project" value="TreeGrafter"/>
</dbReference>
<feature type="compositionally biased region" description="Acidic residues" evidence="3">
    <location>
        <begin position="387"/>
        <end position="401"/>
    </location>
</feature>
<dbReference type="PANTHER" id="PTHR13664:SF0">
    <property type="entry name" value="BECLIN 1-ASSOCIATED AUTOPHAGY-RELATED KEY REGULATOR"/>
    <property type="match status" value="1"/>
</dbReference>
<dbReference type="GO" id="GO:0097632">
    <property type="term" value="C:extrinsic component of phagophore assembly site membrane"/>
    <property type="evidence" value="ECO:0007669"/>
    <property type="project" value="TreeGrafter"/>
</dbReference>
<sequence length="454" mass="52837">MINLSKQNIVNAEQAPPLNFEIEIETKQNNGNKEKYLCKLCCMNKQRFFCKKCLNLGLFSFVNSEERFIDKQQKLNNVINSQKTLSLEFTEKFKTFTKLENLRLSLTKYRKNNALLRELLREKKENIQKLQEIKKENHDKNKSMRIILPKYEDKVNKLGEYVLIAIEKNDDLRKKSNEQNEKLKALRRNNIDKLIKYIFPINEKESIIYQSDSESMASETSSRNENSLKEYVISNGPSISNQNFYFDYCKWLAKNKDSSNTGNNNNESGMEIMTHKAYSTIAALTYIVQLINALSFYLDVRLHYKMTCNDFCKVLLNENQFKRKVSKLNYNIAQFLYIQRKPCAQSSSMIMENVLRLVHDEKDDNLATTEGIGVDSTVSLSFTDLNDENISDDDSDVDDDDAHNKEDWENVSNIPSIEVAHHSMAMPHDSAMSSTIMNNITNVANSLFWNRWNK</sequence>
<dbReference type="GO" id="GO:0097629">
    <property type="term" value="C:extrinsic component of omegasome membrane"/>
    <property type="evidence" value="ECO:0007669"/>
    <property type="project" value="TreeGrafter"/>
</dbReference>
<dbReference type="GO" id="GO:0000045">
    <property type="term" value="P:autophagosome assembly"/>
    <property type="evidence" value="ECO:0007669"/>
    <property type="project" value="TreeGrafter"/>
</dbReference>